<comment type="caution">
    <text evidence="1">The sequence shown here is derived from an EMBL/GenBank/DDBJ whole genome shotgun (WGS) entry which is preliminary data.</text>
</comment>
<dbReference type="EMBL" id="CACRXK020018223">
    <property type="protein sequence ID" value="CAB4032216.1"/>
    <property type="molecule type" value="Genomic_DNA"/>
</dbReference>
<dbReference type="Proteomes" id="UP001152795">
    <property type="component" value="Unassembled WGS sequence"/>
</dbReference>
<accession>A0A7D9LE44</accession>
<protein>
    <submittedName>
        <fullName evidence="1">Uncharacterized protein</fullName>
    </submittedName>
</protein>
<dbReference type="PANTHER" id="PTHR33488">
    <property type="entry name" value="ZGC:162509"/>
    <property type="match status" value="1"/>
</dbReference>
<dbReference type="AlphaFoldDB" id="A0A7D9LE44"/>
<sequence>MAEALEERIIATELKAEEAEMIAVVSDPNLRSYDALSQAPFIITSLGHLLLISAEKDFSLIEHTENTTFQYIKYPDSFRACLVQLSNNVWKAFDAAHHGMNRIYMKAENIDKDVKKAVHFIEEGTKKELPIVSQYLSNIEKQSIECVEAAKSITDEFKEVANMMDELLEACAQSKGKYHDEQNKIQRKKNAALKKQEQIKKDKKELEKWYEKEGNEVAKAKLKYDESVESYPSPWKIMLFGFIDGAAGLARDVAGALIPAFLLTQGMPVSSASKPAEPGSSKPKPVRAEITSDEANAYLAASDILKHAEQLHFKRCNQSSITSVKTSFEQMLGDLNLNAGNRVEDAVKKAMKLCRNGAQISKELGEAENETTKVAIENRIAQFYEKAKAFNLKAVENLKGLSTLSGFQQLANDNENHPDQSQKTKGFLSKTMLEEAERKRKEAKELLFECYRRYERCHNQILQESKEMEKVLDELAKFDHRTLDLNNIRHVLARGMSALNQVIQHWNGFKSMFQELHDIIKERLKGDVQRFKNTTKAELEANSRSEITRREIIEESMEARQIAHVVKSISSLYVYVSKSYLLGQILRLQTIIPLSPEKDRGRIEQMRIKLKEDSKNTKKRIEEIAREKKRELSKKIGDLPSIP</sequence>
<organism evidence="1 2">
    <name type="scientific">Paramuricea clavata</name>
    <name type="common">Red gorgonian</name>
    <name type="synonym">Violescent sea-whip</name>
    <dbReference type="NCBI Taxonomy" id="317549"/>
    <lineage>
        <taxon>Eukaryota</taxon>
        <taxon>Metazoa</taxon>
        <taxon>Cnidaria</taxon>
        <taxon>Anthozoa</taxon>
        <taxon>Octocorallia</taxon>
        <taxon>Malacalcyonacea</taxon>
        <taxon>Plexauridae</taxon>
        <taxon>Paramuricea</taxon>
    </lineage>
</organism>
<dbReference type="PANTHER" id="PTHR33488:SF2">
    <property type="entry name" value="EARLY ENDOSOME ANTIGEN 1-LIKE"/>
    <property type="match status" value="1"/>
</dbReference>
<name>A0A7D9LE44_PARCT</name>
<proteinExistence type="predicted"/>
<gene>
    <name evidence="1" type="ORF">PACLA_8A059384</name>
</gene>
<evidence type="ECO:0000313" key="1">
    <source>
        <dbReference type="EMBL" id="CAB4032216.1"/>
    </source>
</evidence>
<evidence type="ECO:0000313" key="2">
    <source>
        <dbReference type="Proteomes" id="UP001152795"/>
    </source>
</evidence>
<dbReference type="OrthoDB" id="5406275at2759"/>
<keyword evidence="2" id="KW-1185">Reference proteome</keyword>
<reference evidence="1" key="1">
    <citation type="submission" date="2020-04" db="EMBL/GenBank/DDBJ databases">
        <authorList>
            <person name="Alioto T."/>
            <person name="Alioto T."/>
            <person name="Gomez Garrido J."/>
        </authorList>
    </citation>
    <scope>NUCLEOTIDE SEQUENCE</scope>
    <source>
        <strain evidence="1">A484AB</strain>
    </source>
</reference>